<evidence type="ECO:0000256" key="1">
    <source>
        <dbReference type="PROSITE-ProRule" id="PRU00023"/>
    </source>
</evidence>
<evidence type="ECO:0000313" key="3">
    <source>
        <dbReference type="EMBL" id="KAF6365753.1"/>
    </source>
</evidence>
<comment type="caution">
    <text evidence="3">The sequence shown here is derived from an EMBL/GenBank/DDBJ whole genome shotgun (WGS) entry which is preliminary data.</text>
</comment>
<organism evidence="3 4">
    <name type="scientific">Pipistrellus kuhlii</name>
    <name type="common">Kuhl's pipistrelle</name>
    <dbReference type="NCBI Taxonomy" id="59472"/>
    <lineage>
        <taxon>Eukaryota</taxon>
        <taxon>Metazoa</taxon>
        <taxon>Chordata</taxon>
        <taxon>Craniata</taxon>
        <taxon>Vertebrata</taxon>
        <taxon>Euteleostomi</taxon>
        <taxon>Mammalia</taxon>
        <taxon>Eutheria</taxon>
        <taxon>Laurasiatheria</taxon>
        <taxon>Chiroptera</taxon>
        <taxon>Yangochiroptera</taxon>
        <taxon>Vespertilionidae</taxon>
        <taxon>Pipistrellus</taxon>
    </lineage>
</organism>
<gene>
    <name evidence="3" type="ORF">mPipKuh1_000676</name>
</gene>
<dbReference type="EMBL" id="JACAGB010000004">
    <property type="protein sequence ID" value="KAF6365753.1"/>
    <property type="molecule type" value="Genomic_DNA"/>
</dbReference>
<evidence type="ECO:0000313" key="4">
    <source>
        <dbReference type="Proteomes" id="UP000558488"/>
    </source>
</evidence>
<accession>A0A7J7YUP1</accession>
<evidence type="ECO:0000256" key="2">
    <source>
        <dbReference type="SAM" id="MobiDB-lite"/>
    </source>
</evidence>
<name>A0A7J7YUP1_PIPKU</name>
<feature type="repeat" description="ANK" evidence="1">
    <location>
        <begin position="77"/>
        <end position="109"/>
    </location>
</feature>
<proteinExistence type="predicted"/>
<feature type="region of interest" description="Disordered" evidence="2">
    <location>
        <begin position="1"/>
        <end position="55"/>
    </location>
</feature>
<reference evidence="3 4" key="1">
    <citation type="journal article" date="2020" name="Nature">
        <title>Six reference-quality genomes reveal evolution of bat adaptations.</title>
        <authorList>
            <person name="Jebb D."/>
            <person name="Huang Z."/>
            <person name="Pippel M."/>
            <person name="Hughes G.M."/>
            <person name="Lavrichenko K."/>
            <person name="Devanna P."/>
            <person name="Winkler S."/>
            <person name="Jermiin L.S."/>
            <person name="Skirmuntt E.C."/>
            <person name="Katzourakis A."/>
            <person name="Burkitt-Gray L."/>
            <person name="Ray D.A."/>
            <person name="Sullivan K.A.M."/>
            <person name="Roscito J.G."/>
            <person name="Kirilenko B.M."/>
            <person name="Davalos L.M."/>
            <person name="Corthals A.P."/>
            <person name="Power M.L."/>
            <person name="Jones G."/>
            <person name="Ransome R.D."/>
            <person name="Dechmann D.K.N."/>
            <person name="Locatelli A.G."/>
            <person name="Puechmaille S.J."/>
            <person name="Fedrigo O."/>
            <person name="Jarvis E.D."/>
            <person name="Hiller M."/>
            <person name="Vernes S.C."/>
            <person name="Myers E.W."/>
            <person name="Teeling E.C."/>
        </authorList>
    </citation>
    <scope>NUCLEOTIDE SEQUENCE [LARGE SCALE GENOMIC DNA]</scope>
    <source>
        <strain evidence="3">MPipKuh1</strain>
        <tissue evidence="3">Flight muscle</tissue>
    </source>
</reference>
<dbReference type="AlphaFoldDB" id="A0A7J7YUP1"/>
<dbReference type="InterPro" id="IPR036770">
    <property type="entry name" value="Ankyrin_rpt-contain_sf"/>
</dbReference>
<dbReference type="InterPro" id="IPR002110">
    <property type="entry name" value="Ankyrin_rpt"/>
</dbReference>
<dbReference type="Proteomes" id="UP000558488">
    <property type="component" value="Unassembled WGS sequence"/>
</dbReference>
<dbReference type="SUPFAM" id="SSF48403">
    <property type="entry name" value="Ankyrin repeat"/>
    <property type="match status" value="1"/>
</dbReference>
<dbReference type="Pfam" id="PF13637">
    <property type="entry name" value="Ank_4"/>
    <property type="match status" value="1"/>
</dbReference>
<keyword evidence="1" id="KW-0040">ANK repeat</keyword>
<sequence>MQHRRRTRVAELPPQREDVRAAFQEPQAGGTSKGGGGSSELLLPNERSLQNAAKSNNLDLREKQFEKKVNMNAVNNRNRTALHFAVGANHLSVGEFLLNCKARVDAADKVTPQEQMLPGEVIGLLTYDQTGNEDRLLVAVGI</sequence>
<protein>
    <submittedName>
        <fullName evidence="3">Ankyrin repeat and death domain containing 1B</fullName>
    </submittedName>
</protein>
<dbReference type="Gene3D" id="1.25.40.20">
    <property type="entry name" value="Ankyrin repeat-containing domain"/>
    <property type="match status" value="1"/>
</dbReference>
<dbReference type="PROSITE" id="PS50088">
    <property type="entry name" value="ANK_REPEAT"/>
    <property type="match status" value="1"/>
</dbReference>
<keyword evidence="4" id="KW-1185">Reference proteome</keyword>
<dbReference type="PROSITE" id="PS50297">
    <property type="entry name" value="ANK_REP_REGION"/>
    <property type="match status" value="1"/>
</dbReference>